<organism evidence="2 3">
    <name type="scientific">Serendipita vermifera MAFF 305830</name>
    <dbReference type="NCBI Taxonomy" id="933852"/>
    <lineage>
        <taxon>Eukaryota</taxon>
        <taxon>Fungi</taxon>
        <taxon>Dikarya</taxon>
        <taxon>Basidiomycota</taxon>
        <taxon>Agaricomycotina</taxon>
        <taxon>Agaricomycetes</taxon>
        <taxon>Sebacinales</taxon>
        <taxon>Serendipitaceae</taxon>
        <taxon>Serendipita</taxon>
    </lineage>
</organism>
<sequence>MMHIAHQPLGLPVHDTRLLAQSMYTQPQPGYHTGHRHADNYEQSQMHRSAAIPPGVYAMEAARHGSQTTSHPEQSYYSGSSTMHLNDGRRVNDTSNRGYVTSTSRDVHLQQAPRIESSSISRSEVWKAFPLDNDDHKAKREALYAIMQSSWKQNNDFEPEASVLMQFMEWDPIEKRWHCKFWKGGKRCTCSCRKRDHGKGHIRSHLDLLPFVCDSQCPYSANGCGKRYPAVEPLQKHRKGKTDCDYCALPVLPTNMKRHIQTCHPELFSKA</sequence>
<evidence type="ECO:0000313" key="3">
    <source>
        <dbReference type="Proteomes" id="UP000054097"/>
    </source>
</evidence>
<reference evidence="3" key="2">
    <citation type="submission" date="2015-01" db="EMBL/GenBank/DDBJ databases">
        <title>Evolutionary Origins and Diversification of the Mycorrhizal Mutualists.</title>
        <authorList>
            <consortium name="DOE Joint Genome Institute"/>
            <consortium name="Mycorrhizal Genomics Consortium"/>
            <person name="Kohler A."/>
            <person name="Kuo A."/>
            <person name="Nagy L.G."/>
            <person name="Floudas D."/>
            <person name="Copeland A."/>
            <person name="Barry K.W."/>
            <person name="Cichocki N."/>
            <person name="Veneault-Fourrey C."/>
            <person name="LaButti K."/>
            <person name="Lindquist E.A."/>
            <person name="Lipzen A."/>
            <person name="Lundell T."/>
            <person name="Morin E."/>
            <person name="Murat C."/>
            <person name="Riley R."/>
            <person name="Ohm R."/>
            <person name="Sun H."/>
            <person name="Tunlid A."/>
            <person name="Henrissat B."/>
            <person name="Grigoriev I.V."/>
            <person name="Hibbett D.S."/>
            <person name="Martin F."/>
        </authorList>
    </citation>
    <scope>NUCLEOTIDE SEQUENCE [LARGE SCALE GENOMIC DNA]</scope>
    <source>
        <strain evidence="3">MAFF 305830</strain>
    </source>
</reference>
<feature type="region of interest" description="Disordered" evidence="1">
    <location>
        <begin position="65"/>
        <end position="92"/>
    </location>
</feature>
<feature type="compositionally biased region" description="Polar residues" evidence="1">
    <location>
        <begin position="65"/>
        <end position="84"/>
    </location>
</feature>
<proteinExistence type="predicted"/>
<dbReference type="AlphaFoldDB" id="A0A0C2XX86"/>
<protein>
    <submittedName>
        <fullName evidence="2">Uncharacterized protein</fullName>
    </submittedName>
</protein>
<name>A0A0C2XX86_SERVB</name>
<dbReference type="EMBL" id="KN824278">
    <property type="protein sequence ID" value="KIM33477.1"/>
    <property type="molecule type" value="Genomic_DNA"/>
</dbReference>
<gene>
    <name evidence="2" type="ORF">M408DRAFT_154922</name>
</gene>
<accession>A0A0C2XX86</accession>
<evidence type="ECO:0000313" key="2">
    <source>
        <dbReference type="EMBL" id="KIM33477.1"/>
    </source>
</evidence>
<evidence type="ECO:0000256" key="1">
    <source>
        <dbReference type="SAM" id="MobiDB-lite"/>
    </source>
</evidence>
<dbReference type="Proteomes" id="UP000054097">
    <property type="component" value="Unassembled WGS sequence"/>
</dbReference>
<dbReference type="HOGENOM" id="CLU_853019_0_0_1"/>
<dbReference type="OrthoDB" id="2103061at2759"/>
<keyword evidence="3" id="KW-1185">Reference proteome</keyword>
<reference evidence="2 3" key="1">
    <citation type="submission" date="2014-04" db="EMBL/GenBank/DDBJ databases">
        <authorList>
            <consortium name="DOE Joint Genome Institute"/>
            <person name="Kuo A."/>
            <person name="Zuccaro A."/>
            <person name="Kohler A."/>
            <person name="Nagy L.G."/>
            <person name="Floudas D."/>
            <person name="Copeland A."/>
            <person name="Barry K.W."/>
            <person name="Cichocki N."/>
            <person name="Veneault-Fourrey C."/>
            <person name="LaButti K."/>
            <person name="Lindquist E.A."/>
            <person name="Lipzen A."/>
            <person name="Lundell T."/>
            <person name="Morin E."/>
            <person name="Murat C."/>
            <person name="Sun H."/>
            <person name="Tunlid A."/>
            <person name="Henrissat B."/>
            <person name="Grigoriev I.V."/>
            <person name="Hibbett D.S."/>
            <person name="Martin F."/>
            <person name="Nordberg H.P."/>
            <person name="Cantor M.N."/>
            <person name="Hua S.X."/>
        </authorList>
    </citation>
    <scope>NUCLEOTIDE SEQUENCE [LARGE SCALE GENOMIC DNA]</scope>
    <source>
        <strain evidence="2 3">MAFF 305830</strain>
    </source>
</reference>